<keyword evidence="4" id="KW-1185">Reference proteome</keyword>
<dbReference type="NCBIfam" id="NF007479">
    <property type="entry name" value="PRK10069.1"/>
    <property type="match status" value="1"/>
</dbReference>
<dbReference type="RefSeq" id="WP_051439555.1">
    <property type="nucleotide sequence ID" value="NZ_BAAFZO010000001.1"/>
</dbReference>
<proteinExistence type="inferred from homology"/>
<dbReference type="InterPro" id="IPR032710">
    <property type="entry name" value="NTF2-like_dom_sf"/>
</dbReference>
<reference evidence="3" key="1">
    <citation type="submission" date="2023-06" db="EMBL/GenBank/DDBJ databases">
        <title>full genome analysis of Phenantherene degrader P3.</title>
        <authorList>
            <person name="Akbar A."/>
            <person name="Rahmeh R."/>
            <person name="Kishk M."/>
        </authorList>
    </citation>
    <scope>NUCLEOTIDE SEQUENCE</scope>
    <source>
        <strain evidence="3">P3</strain>
    </source>
</reference>
<evidence type="ECO:0000256" key="1">
    <source>
        <dbReference type="ARBA" id="ARBA00009570"/>
    </source>
</evidence>
<accession>A0ABT7VX37</accession>
<dbReference type="GO" id="GO:0008695">
    <property type="term" value="F:3-phenylpropionate dioxygenase activity"/>
    <property type="evidence" value="ECO:0007669"/>
    <property type="project" value="UniProtKB-EC"/>
</dbReference>
<dbReference type="Pfam" id="PF00866">
    <property type="entry name" value="Ring_hydroxyl_B"/>
    <property type="match status" value="1"/>
</dbReference>
<sequence length="189" mass="22150">MNDPTRPAAPAAPDRRPASLDLWWEIQDFFYAEADLLDQRRYDDWLALLHPDIEYRMPLARNMRRDQMSREFTQPGEAAWFDEGLQTLTQRVAQISTGIHWAEEPASRVSHLITNVRVWVDAAQGVQPSRVWAASRFIVYQNRLQTETALFVGRREDELCREEAGWKIRRRTIYLSQNVLQAKALTTFF</sequence>
<evidence type="ECO:0000313" key="3">
    <source>
        <dbReference type="EMBL" id="MDM9557509.1"/>
    </source>
</evidence>
<evidence type="ECO:0000313" key="4">
    <source>
        <dbReference type="Proteomes" id="UP001175604"/>
    </source>
</evidence>
<keyword evidence="3" id="KW-0223">Dioxygenase</keyword>
<dbReference type="SUPFAM" id="SSF54427">
    <property type="entry name" value="NTF2-like"/>
    <property type="match status" value="1"/>
</dbReference>
<name>A0ABT7VX37_9BORD</name>
<dbReference type="EMBL" id="JAUDJE010000001">
    <property type="protein sequence ID" value="MDM9557509.1"/>
    <property type="molecule type" value="Genomic_DNA"/>
</dbReference>
<dbReference type="EC" id="1.14.12.19" evidence="3"/>
<dbReference type="PANTHER" id="PTHR41534:SF2">
    <property type="entry name" value="3-PHENYLPROPIONATE_CINNAMIC ACID DIOXYGENASE SUBUNIT BETA"/>
    <property type="match status" value="1"/>
</dbReference>
<organism evidence="3 4">
    <name type="scientific">Bordetella petrii</name>
    <dbReference type="NCBI Taxonomy" id="94624"/>
    <lineage>
        <taxon>Bacteria</taxon>
        <taxon>Pseudomonadati</taxon>
        <taxon>Pseudomonadota</taxon>
        <taxon>Betaproteobacteria</taxon>
        <taxon>Burkholderiales</taxon>
        <taxon>Alcaligenaceae</taxon>
        <taxon>Bordetella</taxon>
    </lineage>
</organism>
<dbReference type="Gene3D" id="3.10.450.50">
    <property type="match status" value="1"/>
</dbReference>
<keyword evidence="2 3" id="KW-0560">Oxidoreductase</keyword>
<dbReference type="PANTHER" id="PTHR41534">
    <property type="entry name" value="BLR3401 PROTEIN"/>
    <property type="match status" value="1"/>
</dbReference>
<dbReference type="CDD" id="cd00667">
    <property type="entry name" value="ring_hydroxylating_dioxygenases_beta"/>
    <property type="match status" value="1"/>
</dbReference>
<dbReference type="Proteomes" id="UP001175604">
    <property type="component" value="Unassembled WGS sequence"/>
</dbReference>
<comment type="caution">
    <text evidence="3">The sequence shown here is derived from an EMBL/GenBank/DDBJ whole genome shotgun (WGS) entry which is preliminary data.</text>
</comment>
<evidence type="ECO:0000256" key="2">
    <source>
        <dbReference type="ARBA" id="ARBA00023002"/>
    </source>
</evidence>
<dbReference type="InterPro" id="IPR000391">
    <property type="entry name" value="Rng_hydr_dOase-bsu"/>
</dbReference>
<gene>
    <name evidence="3" type="ORF">QUC21_00655</name>
</gene>
<protein>
    <submittedName>
        <fullName evidence="3">3-phenylpropionate/cinnamic acid dioxygenase subunit beta</fullName>
        <ecNumber evidence="3">1.14.12.19</ecNumber>
    </submittedName>
</protein>
<comment type="similarity">
    <text evidence="1">Belongs to the bacterial ring-hydroxylating dioxygenase beta subunit family.</text>
</comment>